<keyword evidence="3" id="KW-0249">Electron transport</keyword>
<feature type="domain" description="Thioredoxin" evidence="8">
    <location>
        <begin position="6"/>
        <end position="143"/>
    </location>
</feature>
<evidence type="ECO:0000313" key="9">
    <source>
        <dbReference type="EMBL" id="MQT12811.1"/>
    </source>
</evidence>
<dbReference type="PANTHER" id="PTHR45663">
    <property type="entry name" value="GEO12009P1"/>
    <property type="match status" value="1"/>
</dbReference>
<evidence type="ECO:0000259" key="8">
    <source>
        <dbReference type="PROSITE" id="PS51352"/>
    </source>
</evidence>
<keyword evidence="2" id="KW-0813">Transport</keyword>
<dbReference type="FunFam" id="3.40.30.10:FF:000001">
    <property type="entry name" value="Thioredoxin"/>
    <property type="match status" value="1"/>
</dbReference>
<feature type="region of interest" description="Disordered" evidence="7">
    <location>
        <begin position="6"/>
        <end position="26"/>
    </location>
</feature>
<evidence type="ECO:0000256" key="4">
    <source>
        <dbReference type="ARBA" id="ARBA00023157"/>
    </source>
</evidence>
<protein>
    <recommendedName>
        <fullName evidence="6">Thioredoxin</fullName>
    </recommendedName>
</protein>
<dbReference type="CDD" id="cd02947">
    <property type="entry name" value="TRX_family"/>
    <property type="match status" value="1"/>
</dbReference>
<keyword evidence="4" id="KW-1015">Disulfide bond</keyword>
<dbReference type="InterPro" id="IPR011990">
    <property type="entry name" value="TPR-like_helical_dom_sf"/>
</dbReference>
<dbReference type="NCBIfam" id="TIGR01068">
    <property type="entry name" value="thioredoxin"/>
    <property type="match status" value="1"/>
</dbReference>
<dbReference type="Pfam" id="PF14561">
    <property type="entry name" value="TPR_20"/>
    <property type="match status" value="1"/>
</dbReference>
<comment type="similarity">
    <text evidence="1">Belongs to the thioredoxin family.</text>
</comment>
<dbReference type="Gene3D" id="3.40.30.10">
    <property type="entry name" value="Glutaredoxin"/>
    <property type="match status" value="1"/>
</dbReference>
<evidence type="ECO:0000256" key="5">
    <source>
        <dbReference type="ARBA" id="ARBA00023284"/>
    </source>
</evidence>
<dbReference type="InterPro" id="IPR013766">
    <property type="entry name" value="Thioredoxin_domain"/>
</dbReference>
<comment type="caution">
    <text evidence="9">The sequence shown here is derived from an EMBL/GenBank/DDBJ whole genome shotgun (WGS) entry which is preliminary data.</text>
</comment>
<evidence type="ECO:0000313" key="10">
    <source>
        <dbReference type="Proteomes" id="UP000332515"/>
    </source>
</evidence>
<dbReference type="PROSITE" id="PS00194">
    <property type="entry name" value="THIOREDOXIN_1"/>
    <property type="match status" value="1"/>
</dbReference>
<dbReference type="GO" id="GO:0005829">
    <property type="term" value="C:cytosol"/>
    <property type="evidence" value="ECO:0007669"/>
    <property type="project" value="TreeGrafter"/>
</dbReference>
<dbReference type="PRINTS" id="PR00421">
    <property type="entry name" value="THIOREDOXIN"/>
</dbReference>
<evidence type="ECO:0000256" key="2">
    <source>
        <dbReference type="ARBA" id="ARBA00022448"/>
    </source>
</evidence>
<dbReference type="PROSITE" id="PS51352">
    <property type="entry name" value="THIOREDOXIN_2"/>
    <property type="match status" value="1"/>
</dbReference>
<dbReference type="RefSeq" id="WP_153480036.1">
    <property type="nucleotide sequence ID" value="NZ_VWNA01000001.1"/>
</dbReference>
<dbReference type="Proteomes" id="UP000332515">
    <property type="component" value="Unassembled WGS sequence"/>
</dbReference>
<dbReference type="SUPFAM" id="SSF52833">
    <property type="entry name" value="Thioredoxin-like"/>
    <property type="match status" value="1"/>
</dbReference>
<dbReference type="Pfam" id="PF14559">
    <property type="entry name" value="TPR_19"/>
    <property type="match status" value="1"/>
</dbReference>
<reference evidence="9 10" key="1">
    <citation type="submission" date="2019-09" db="EMBL/GenBank/DDBJ databases">
        <title>Segnochrobactrum spirostomi gen. nov., sp. nov., isolated from the ciliate Spirostomum cf. yagiui and description of a novel family, Segnochrobactraceae fam. nov. within the order Rhizobiales of the class Alphaproteobacteria.</title>
        <authorList>
            <person name="Akter S."/>
            <person name="Shazib S.U.A."/>
            <person name="Shin M.K."/>
        </authorList>
    </citation>
    <scope>NUCLEOTIDE SEQUENCE [LARGE SCALE GENOMIC DNA]</scope>
    <source>
        <strain evidence="9 10">Sp-1</strain>
    </source>
</reference>
<dbReference type="InterPro" id="IPR036249">
    <property type="entry name" value="Thioredoxin-like_sf"/>
</dbReference>
<dbReference type="InterPro" id="IPR005746">
    <property type="entry name" value="Thioredoxin"/>
</dbReference>
<keyword evidence="10" id="KW-1185">Reference proteome</keyword>
<dbReference type="Gene3D" id="1.25.40.10">
    <property type="entry name" value="Tetratricopeptide repeat domain"/>
    <property type="match status" value="2"/>
</dbReference>
<proteinExistence type="inferred from homology"/>
<accession>A0A6A7Y3X6</accession>
<evidence type="ECO:0000256" key="1">
    <source>
        <dbReference type="ARBA" id="ARBA00008987"/>
    </source>
</evidence>
<gene>
    <name evidence="9" type="primary">trxA</name>
    <name evidence="9" type="ORF">F0357_09160</name>
</gene>
<dbReference type="GO" id="GO:0045454">
    <property type="term" value="P:cell redox homeostasis"/>
    <property type="evidence" value="ECO:0007669"/>
    <property type="project" value="TreeGrafter"/>
</dbReference>
<dbReference type="SUPFAM" id="SSF48452">
    <property type="entry name" value="TPR-like"/>
    <property type="match status" value="1"/>
</dbReference>
<dbReference type="AlphaFoldDB" id="A0A6A7Y3X6"/>
<evidence type="ECO:0000256" key="7">
    <source>
        <dbReference type="SAM" id="MobiDB-lite"/>
    </source>
</evidence>
<keyword evidence="5" id="KW-0676">Redox-active center</keyword>
<dbReference type="EMBL" id="VWNA01000001">
    <property type="protein sequence ID" value="MQT12811.1"/>
    <property type="molecule type" value="Genomic_DNA"/>
</dbReference>
<dbReference type="GO" id="GO:0015035">
    <property type="term" value="F:protein-disulfide reductase activity"/>
    <property type="evidence" value="ECO:0007669"/>
    <property type="project" value="UniProtKB-UniRule"/>
</dbReference>
<dbReference type="PANTHER" id="PTHR45663:SF11">
    <property type="entry name" value="GEO12009P1"/>
    <property type="match status" value="1"/>
</dbReference>
<evidence type="ECO:0000256" key="3">
    <source>
        <dbReference type="ARBA" id="ARBA00022982"/>
    </source>
</evidence>
<organism evidence="9 10">
    <name type="scientific">Segnochrobactrum spirostomi</name>
    <dbReference type="NCBI Taxonomy" id="2608987"/>
    <lineage>
        <taxon>Bacteria</taxon>
        <taxon>Pseudomonadati</taxon>
        <taxon>Pseudomonadota</taxon>
        <taxon>Alphaproteobacteria</taxon>
        <taxon>Hyphomicrobiales</taxon>
        <taxon>Segnochrobactraceae</taxon>
        <taxon>Segnochrobactrum</taxon>
    </lineage>
</organism>
<dbReference type="GO" id="GO:0006950">
    <property type="term" value="P:response to stress"/>
    <property type="evidence" value="ECO:0007669"/>
    <property type="project" value="UniProtKB-ARBA"/>
</dbReference>
<evidence type="ECO:0000256" key="6">
    <source>
        <dbReference type="NCBIfam" id="TIGR01068"/>
    </source>
</evidence>
<dbReference type="Pfam" id="PF00085">
    <property type="entry name" value="Thioredoxin"/>
    <property type="match status" value="1"/>
</dbReference>
<name>A0A6A7Y3X6_9HYPH</name>
<dbReference type="InterPro" id="IPR017937">
    <property type="entry name" value="Thioredoxin_CS"/>
</dbReference>
<sequence length="322" mass="34032">MSEILFGAGSPASRPQQPAVPGTAAPVRPAAGGAEAVIDTTTRTFKQDVLDASRQVPVLVDFWAPWCGPCKQLTPVLEKVVAAARGRVRLVKMNIDDHPEVAGQLGIRSIPAVVAFANGQPVDAFMGAVPESQVTAFIERLAGPGGSPDLDAVLDEADAFRTQGDFASAGERYAAVLEVEADSLRALIGLGQIALAEGDLEGARETLDAVPPEKQKDPLVAALRAAIDLAEQASGLGDRGALERAVAADPANQQARFDLAVLLAAQGDHAGAVEHLLDLIRRDRAWNDDGARKQLVQFFEAWGPKDPMTRDGRRRLSSVLFS</sequence>